<accession>A0AAN7RME8</accession>
<evidence type="ECO:0000256" key="1">
    <source>
        <dbReference type="ARBA" id="ARBA00001961"/>
    </source>
</evidence>
<comment type="catalytic activity">
    <reaction evidence="8">
        <text>gibberellin A12 + 2 2-oxoglutarate + 3 O2 + H(+) = gibberellin A9 + 2 succinate + 3 CO2 + 2 H2O</text>
        <dbReference type="Rhea" id="RHEA:60772"/>
        <dbReference type="ChEBI" id="CHEBI:15377"/>
        <dbReference type="ChEBI" id="CHEBI:15378"/>
        <dbReference type="ChEBI" id="CHEBI:15379"/>
        <dbReference type="ChEBI" id="CHEBI:16526"/>
        <dbReference type="ChEBI" id="CHEBI:16810"/>
        <dbReference type="ChEBI" id="CHEBI:30031"/>
        <dbReference type="ChEBI" id="CHEBI:58627"/>
        <dbReference type="ChEBI" id="CHEBI:73255"/>
    </reaction>
    <physiologicalReaction direction="left-to-right" evidence="8">
        <dbReference type="Rhea" id="RHEA:60773"/>
    </physiologicalReaction>
</comment>
<evidence type="ECO:0000256" key="4">
    <source>
        <dbReference type="ARBA" id="ARBA00023002"/>
    </source>
</evidence>
<dbReference type="FunFam" id="2.60.120.330:FF:000003">
    <property type="entry name" value="Gibberellin 20 oxidase 2"/>
    <property type="match status" value="1"/>
</dbReference>
<dbReference type="Pfam" id="PF03171">
    <property type="entry name" value="2OG-FeII_Oxy"/>
    <property type="match status" value="1"/>
</dbReference>
<evidence type="ECO:0000256" key="2">
    <source>
        <dbReference type="ARBA" id="ARBA00004972"/>
    </source>
</evidence>
<evidence type="ECO:0000256" key="5">
    <source>
        <dbReference type="ARBA" id="ARBA00023004"/>
    </source>
</evidence>
<comment type="pathway">
    <text evidence="2">Hormone biosynthesis.</text>
</comment>
<comment type="pathway">
    <text evidence="6">Plant hormone biosynthesis; gibberellin biosynthesis.</text>
</comment>
<dbReference type="AlphaFoldDB" id="A0AAN7RME8"/>
<dbReference type="InterPro" id="IPR044861">
    <property type="entry name" value="IPNS-like_FE2OG_OXY"/>
</dbReference>
<dbReference type="EMBL" id="JAXQNO010000002">
    <property type="protein sequence ID" value="KAK4803251.1"/>
    <property type="molecule type" value="Genomic_DNA"/>
</dbReference>
<dbReference type="GO" id="GO:0009686">
    <property type="term" value="P:gibberellin biosynthetic process"/>
    <property type="evidence" value="ECO:0007669"/>
    <property type="project" value="UniProtKB-ARBA"/>
</dbReference>
<dbReference type="InterPro" id="IPR026992">
    <property type="entry name" value="DIOX_N"/>
</dbReference>
<proteinExistence type="inferred from homology"/>
<reference evidence="11 12" key="1">
    <citation type="journal article" date="2023" name="Hortic Res">
        <title>Pangenome of water caltrop reveals structural variations and asymmetric subgenome divergence after allopolyploidization.</title>
        <authorList>
            <person name="Zhang X."/>
            <person name="Chen Y."/>
            <person name="Wang L."/>
            <person name="Yuan Y."/>
            <person name="Fang M."/>
            <person name="Shi L."/>
            <person name="Lu R."/>
            <person name="Comes H.P."/>
            <person name="Ma Y."/>
            <person name="Chen Y."/>
            <person name="Huang G."/>
            <person name="Zhou Y."/>
            <person name="Zheng Z."/>
            <person name="Qiu Y."/>
        </authorList>
    </citation>
    <scope>NUCLEOTIDE SEQUENCE [LARGE SCALE GENOMIC DNA]</scope>
    <source>
        <strain evidence="11">F231</strain>
    </source>
</reference>
<evidence type="ECO:0000256" key="7">
    <source>
        <dbReference type="ARBA" id="ARBA00043997"/>
    </source>
</evidence>
<sequence>MEDSNYKLESQHQNLFFDSIVLQFQPDILPPFIWPHHERPCGGLPELAVPLIDLTSFLSGDPSSISETISVVHDACKKHGFFMVVNQGIDRGLIREAHEHMDGFFGMALSEKQKAQRKAGELCGYASSFTGRFTSKLPWKETLSFRYLPVDIHGGSSTCVEEYFTNVLGKEFEKSGKVYQEYCEAMSKLSLGVMELLGMSLGVGRRHFKEFFRGNDSIMRLNYYPPCQRPHCDPTSLTILHQDLVGGLQVFVDGKWHCIRPDPEAFVVNIGDTFMALSNGIYKSCLHRAVVNCTTVRKSLAFFVCPSKEKTVAPPSVLLHAGADNPSRRNYPDFTWSALLEFTQKHYRADMKTLNAFTKWIQEHDGSAKPSYA</sequence>
<evidence type="ECO:0000256" key="6">
    <source>
        <dbReference type="ARBA" id="ARBA00037909"/>
    </source>
</evidence>
<dbReference type="Pfam" id="PF14226">
    <property type="entry name" value="DIOX_N"/>
    <property type="match status" value="1"/>
</dbReference>
<keyword evidence="4 9" id="KW-0560">Oxidoreductase</keyword>
<comment type="similarity">
    <text evidence="7">Belongs to the iron/ascorbate-dependent oxidoreductase family. GA20OX subfamily.</text>
</comment>
<dbReference type="InterPro" id="IPR027443">
    <property type="entry name" value="IPNS-like_sf"/>
</dbReference>
<comment type="caution">
    <text evidence="11">The sequence shown here is derived from an EMBL/GenBank/DDBJ whole genome shotgun (WGS) entry which is preliminary data.</text>
</comment>
<name>A0AAN7RME8_TRANT</name>
<dbReference type="SUPFAM" id="SSF51197">
    <property type="entry name" value="Clavaminate synthase-like"/>
    <property type="match status" value="1"/>
</dbReference>
<evidence type="ECO:0000256" key="3">
    <source>
        <dbReference type="ARBA" id="ARBA00022723"/>
    </source>
</evidence>
<keyword evidence="3 9" id="KW-0479">Metal-binding</keyword>
<dbReference type="InterPro" id="IPR005123">
    <property type="entry name" value="Oxoglu/Fe-dep_dioxygenase_dom"/>
</dbReference>
<dbReference type="GO" id="GO:0045544">
    <property type="term" value="F:gibberellin 20-oxidase activity"/>
    <property type="evidence" value="ECO:0007669"/>
    <property type="project" value="UniProtKB-ARBA"/>
</dbReference>
<keyword evidence="12" id="KW-1185">Reference proteome</keyword>
<dbReference type="GO" id="GO:0046872">
    <property type="term" value="F:metal ion binding"/>
    <property type="evidence" value="ECO:0007669"/>
    <property type="project" value="UniProtKB-KW"/>
</dbReference>
<evidence type="ECO:0000259" key="10">
    <source>
        <dbReference type="PROSITE" id="PS51471"/>
    </source>
</evidence>
<protein>
    <recommendedName>
        <fullName evidence="10">Fe2OG dioxygenase domain-containing protein</fullName>
    </recommendedName>
</protein>
<feature type="domain" description="Fe2OG dioxygenase" evidence="10">
    <location>
        <begin position="214"/>
        <end position="306"/>
    </location>
</feature>
<evidence type="ECO:0000256" key="9">
    <source>
        <dbReference type="RuleBase" id="RU003682"/>
    </source>
</evidence>
<dbReference type="PANTHER" id="PTHR47990">
    <property type="entry name" value="2-OXOGLUTARATE (2OG) AND FE(II)-DEPENDENT OXYGENASE SUPERFAMILY PROTEIN-RELATED"/>
    <property type="match status" value="1"/>
</dbReference>
<evidence type="ECO:0000256" key="8">
    <source>
        <dbReference type="ARBA" id="ARBA00050508"/>
    </source>
</evidence>
<gene>
    <name evidence="11" type="ORF">SAY86_001454</name>
</gene>
<dbReference type="Proteomes" id="UP001346149">
    <property type="component" value="Unassembled WGS sequence"/>
</dbReference>
<organism evidence="11 12">
    <name type="scientific">Trapa natans</name>
    <name type="common">Water chestnut</name>
    <dbReference type="NCBI Taxonomy" id="22666"/>
    <lineage>
        <taxon>Eukaryota</taxon>
        <taxon>Viridiplantae</taxon>
        <taxon>Streptophyta</taxon>
        <taxon>Embryophyta</taxon>
        <taxon>Tracheophyta</taxon>
        <taxon>Spermatophyta</taxon>
        <taxon>Magnoliopsida</taxon>
        <taxon>eudicotyledons</taxon>
        <taxon>Gunneridae</taxon>
        <taxon>Pentapetalae</taxon>
        <taxon>rosids</taxon>
        <taxon>malvids</taxon>
        <taxon>Myrtales</taxon>
        <taxon>Lythraceae</taxon>
        <taxon>Trapa</taxon>
    </lineage>
</organism>
<comment type="cofactor">
    <cofactor evidence="1">
        <name>L-ascorbate</name>
        <dbReference type="ChEBI" id="CHEBI:38290"/>
    </cofactor>
</comment>
<dbReference type="PROSITE" id="PS51471">
    <property type="entry name" value="FE2OG_OXY"/>
    <property type="match status" value="1"/>
</dbReference>
<evidence type="ECO:0000313" key="12">
    <source>
        <dbReference type="Proteomes" id="UP001346149"/>
    </source>
</evidence>
<dbReference type="InterPro" id="IPR050231">
    <property type="entry name" value="Iron_ascorbate_oxido_reductase"/>
</dbReference>
<evidence type="ECO:0000313" key="11">
    <source>
        <dbReference type="EMBL" id="KAK4803251.1"/>
    </source>
</evidence>
<dbReference type="Gene3D" id="2.60.120.330">
    <property type="entry name" value="B-lactam Antibiotic, Isopenicillin N Synthase, Chain"/>
    <property type="match status" value="1"/>
</dbReference>
<keyword evidence="5 9" id="KW-0408">Iron</keyword>